<sequence>MDSSDLVAASIAITSYRRKSPGLGGLSLRTNELICDNLDDEAVSKPAEQFILSSKMNEWDRDSTISILDYFQDPMITAYGKLDQDGFNEDESFALASSNTPQMQLDEAIKRRRSVRRYTGDPIDQSDLSSLLRYSSGITGKANIARSDGNEEVYYYRAVSSGGGLYPVEVYVAVKKVKGLPSGIYRYSPRNDALVVSGGEDDVSGLMAGLSVSDDQLNIDGASVVFILVGVPWRSMRKYGSRGLRFVFHEVGAISENIQLVSAALGIGATDCSSYYDDVVNQALGLDGQHKFVADLVIAGIPA</sequence>
<dbReference type="RefSeq" id="WP_082066198.1">
    <property type="nucleotide sequence ID" value="NZ_KQ033865.1"/>
</dbReference>
<gene>
    <name evidence="2" type="ORF">JF68_08360</name>
</gene>
<dbReference type="PANTHER" id="PTHR43745:SF2">
    <property type="entry name" value="NITROREDUCTASE MJ1384-RELATED"/>
    <property type="match status" value="1"/>
</dbReference>
<dbReference type="InterPro" id="IPR029479">
    <property type="entry name" value="Nitroreductase"/>
</dbReference>
<dbReference type="SUPFAM" id="SSF55469">
    <property type="entry name" value="FMN-dependent nitroreductase-like"/>
    <property type="match status" value="1"/>
</dbReference>
<dbReference type="EMBL" id="JXBX01000009">
    <property type="protein sequence ID" value="KJY53491.1"/>
    <property type="molecule type" value="Genomic_DNA"/>
</dbReference>
<dbReference type="CDD" id="cd02142">
    <property type="entry name" value="McbC_SagB-like_oxidoreductase"/>
    <property type="match status" value="1"/>
</dbReference>
<dbReference type="Gene3D" id="3.40.109.10">
    <property type="entry name" value="NADH Oxidase"/>
    <property type="match status" value="1"/>
</dbReference>
<dbReference type="AlphaFoldDB" id="A0ABD4AEW5"/>
<evidence type="ECO:0000313" key="2">
    <source>
        <dbReference type="EMBL" id="KJY53491.1"/>
    </source>
</evidence>
<organism evidence="2 3">
    <name type="scientific">Bifidobacterium coryneforme</name>
    <dbReference type="NCBI Taxonomy" id="1687"/>
    <lineage>
        <taxon>Bacteria</taxon>
        <taxon>Bacillati</taxon>
        <taxon>Actinomycetota</taxon>
        <taxon>Actinomycetes</taxon>
        <taxon>Bifidobacteriales</taxon>
        <taxon>Bifidobacteriaceae</taxon>
        <taxon>Bifidobacterium</taxon>
    </lineage>
</organism>
<proteinExistence type="predicted"/>
<dbReference type="InterPro" id="IPR000415">
    <property type="entry name" value="Nitroreductase-like"/>
</dbReference>
<protein>
    <submittedName>
        <fullName evidence="2">SagB-type dehydrogenase domain protein</fullName>
    </submittedName>
</protein>
<dbReference type="Proteomes" id="UP000033652">
    <property type="component" value="Unassembled WGS sequence"/>
</dbReference>
<dbReference type="Pfam" id="PF00881">
    <property type="entry name" value="Nitroreductase"/>
    <property type="match status" value="1"/>
</dbReference>
<evidence type="ECO:0000313" key="3">
    <source>
        <dbReference type="Proteomes" id="UP000033652"/>
    </source>
</evidence>
<evidence type="ECO:0000259" key="1">
    <source>
        <dbReference type="Pfam" id="PF00881"/>
    </source>
</evidence>
<dbReference type="PANTHER" id="PTHR43745">
    <property type="entry name" value="NITROREDUCTASE MJ1384-RELATED"/>
    <property type="match status" value="1"/>
</dbReference>
<comment type="caution">
    <text evidence="2">The sequence shown here is derived from an EMBL/GenBank/DDBJ whole genome shotgun (WGS) entry which is preliminary data.</text>
</comment>
<dbReference type="NCBIfam" id="TIGR03605">
    <property type="entry name" value="antibiot_sagB"/>
    <property type="match status" value="1"/>
</dbReference>
<feature type="domain" description="Nitroreductase" evidence="1">
    <location>
        <begin position="109"/>
        <end position="293"/>
    </location>
</feature>
<accession>A0ABD4AEW5</accession>
<reference evidence="2 3" key="1">
    <citation type="submission" date="2014-12" db="EMBL/GenBank/DDBJ databases">
        <title>Comparative genomics of the lactic acid bacteria isolated from the honey bee gut.</title>
        <authorList>
            <person name="Ellegaard K.M."/>
            <person name="Tamarit D."/>
            <person name="Javelind E."/>
            <person name="Olofsson T."/>
            <person name="Andersson S.G."/>
            <person name="Vasquez A."/>
        </authorList>
    </citation>
    <scope>NUCLEOTIDE SEQUENCE [LARGE SCALE GENOMIC DNA]</scope>
    <source>
        <strain evidence="2 3">Bma6</strain>
    </source>
</reference>
<name>A0ABD4AEW5_9BIFI</name>
<dbReference type="InterPro" id="IPR052544">
    <property type="entry name" value="Bacteriocin_Proc_Enz"/>
</dbReference>
<dbReference type="InterPro" id="IPR020051">
    <property type="entry name" value="SagB-type_dehydrogenase"/>
</dbReference>